<name>A0A4R3LSJ5_9HYPH</name>
<accession>A0A4R3LSJ5</accession>
<evidence type="ECO:0000313" key="3">
    <source>
        <dbReference type="Proteomes" id="UP000294664"/>
    </source>
</evidence>
<feature type="compositionally biased region" description="Low complexity" evidence="1">
    <location>
        <begin position="36"/>
        <end position="48"/>
    </location>
</feature>
<dbReference type="EMBL" id="SMAI01000009">
    <property type="protein sequence ID" value="TCT03534.1"/>
    <property type="molecule type" value="Genomic_DNA"/>
</dbReference>
<reference evidence="2 3" key="1">
    <citation type="submission" date="2019-03" db="EMBL/GenBank/DDBJ databases">
        <title>Genomic Encyclopedia of Type Strains, Phase IV (KMG-IV): sequencing the most valuable type-strain genomes for metagenomic binning, comparative biology and taxonomic classification.</title>
        <authorList>
            <person name="Goeker M."/>
        </authorList>
    </citation>
    <scope>NUCLEOTIDE SEQUENCE [LARGE SCALE GENOMIC DNA]</scope>
    <source>
        <strain evidence="2 3">DSM 9035</strain>
    </source>
</reference>
<evidence type="ECO:0000256" key="1">
    <source>
        <dbReference type="SAM" id="MobiDB-lite"/>
    </source>
</evidence>
<protein>
    <submittedName>
        <fullName evidence="2">Uncharacterized protein</fullName>
    </submittedName>
</protein>
<proteinExistence type="predicted"/>
<organism evidence="2 3">
    <name type="scientific">Aquabacter spiritensis</name>
    <dbReference type="NCBI Taxonomy" id="933073"/>
    <lineage>
        <taxon>Bacteria</taxon>
        <taxon>Pseudomonadati</taxon>
        <taxon>Pseudomonadota</taxon>
        <taxon>Alphaproteobacteria</taxon>
        <taxon>Hyphomicrobiales</taxon>
        <taxon>Xanthobacteraceae</taxon>
        <taxon>Aquabacter</taxon>
    </lineage>
</organism>
<sequence length="48" mass="4760">MNRTLTLIVGGVIFAAALAAAVLFSDRGTPDPTEGAPANVPAAPVTPQ</sequence>
<gene>
    <name evidence="2" type="ORF">EDC64_10984</name>
</gene>
<feature type="region of interest" description="Disordered" evidence="1">
    <location>
        <begin position="26"/>
        <end position="48"/>
    </location>
</feature>
<comment type="caution">
    <text evidence="2">The sequence shown here is derived from an EMBL/GenBank/DDBJ whole genome shotgun (WGS) entry which is preliminary data.</text>
</comment>
<evidence type="ECO:0000313" key="2">
    <source>
        <dbReference type="EMBL" id="TCT03534.1"/>
    </source>
</evidence>
<dbReference type="AlphaFoldDB" id="A0A4R3LSJ5"/>
<dbReference type="Proteomes" id="UP000294664">
    <property type="component" value="Unassembled WGS sequence"/>
</dbReference>
<dbReference type="RefSeq" id="WP_165933781.1">
    <property type="nucleotide sequence ID" value="NZ_SMAI01000009.1"/>
</dbReference>
<keyword evidence="3" id="KW-1185">Reference proteome</keyword>